<proteinExistence type="predicted"/>
<dbReference type="AlphaFoldDB" id="A0A1M5GCM0"/>
<dbReference type="Proteomes" id="UP000184076">
    <property type="component" value="Unassembled WGS sequence"/>
</dbReference>
<keyword evidence="4" id="KW-1185">Reference proteome</keyword>
<dbReference type="Pfam" id="PF13517">
    <property type="entry name" value="FG-GAP_3"/>
    <property type="match status" value="1"/>
</dbReference>
<reference evidence="4" key="1">
    <citation type="submission" date="2016-11" db="EMBL/GenBank/DDBJ databases">
        <authorList>
            <person name="Varghese N."/>
            <person name="Submissions S."/>
        </authorList>
    </citation>
    <scope>NUCLEOTIDE SEQUENCE [LARGE SCALE GENOMIC DNA]</scope>
    <source>
        <strain evidence="4">DSM 9756</strain>
    </source>
</reference>
<name>A0A1M5GCM0_9BACT</name>
<dbReference type="InterPro" id="IPR013517">
    <property type="entry name" value="FG-GAP"/>
</dbReference>
<evidence type="ECO:0000313" key="3">
    <source>
        <dbReference type="EMBL" id="SHG01464.1"/>
    </source>
</evidence>
<feature type="region of interest" description="Disordered" evidence="2">
    <location>
        <begin position="164"/>
        <end position="183"/>
    </location>
</feature>
<dbReference type="SUPFAM" id="SSF69318">
    <property type="entry name" value="Integrin alpha N-terminal domain"/>
    <property type="match status" value="1"/>
</dbReference>
<sequence length="583" mass="64072">MKALRSNMLPLLILVAVAAPLFICGSSLAESRPSRLALLPFKMNTPPSLAYLQEGIDDMLRTRLAWPGKVELIDRQTTFASLKAGGAPESAEEIKKWAEKLGADHVLFGSVTSLGESLSLDATLLSVDEASSPLHIPIQIEKLDMLIPAVNQLAETVNDRVYGRETTTPAASQPSLSAPADANRNPEFLLPQTLLKGQSISYLNPNFIEVTPEGSIRQAGIWRSQTLKEALLAIDTGDVDGDGRDELVAVSSDRLAVFRRVAQGLQLLAEHKAENLEHFKWVSLADVDGDDRLEILLMCLRQKNKTQGAGSESIQSVDEKLEPASKVIELNGNKLVVLAERIPLYLNAVYFPGRGRLALAQQPGRFGELFEPDIYEFRLRDGKAVTASPVSLPASCNIFNFSAGDFNNDGATEYAVITEDNRLALLDASGNRIWRSRKRFGATTNALIGKIEDVRFNRVEYYYIPSPILVMDLNEDGILELVLNRTPDYSSFLPQGYKYYEASEIVSMSWDQLGLVENWKTREVSGMVSCVRTGDLNGDGTPELIASLVLGKDLLKLWEARSTVFSYDLNVGKKGGAETARKP</sequence>
<evidence type="ECO:0000256" key="2">
    <source>
        <dbReference type="SAM" id="MobiDB-lite"/>
    </source>
</evidence>
<dbReference type="RefSeq" id="WP_073041070.1">
    <property type="nucleotide sequence ID" value="NZ_FQVB01000036.1"/>
</dbReference>
<gene>
    <name evidence="3" type="ORF">SAMN02745206_03106</name>
</gene>
<organism evidence="3 4">
    <name type="scientific">Desulfacinum infernum DSM 9756</name>
    <dbReference type="NCBI Taxonomy" id="1121391"/>
    <lineage>
        <taxon>Bacteria</taxon>
        <taxon>Pseudomonadati</taxon>
        <taxon>Thermodesulfobacteriota</taxon>
        <taxon>Syntrophobacteria</taxon>
        <taxon>Syntrophobacterales</taxon>
        <taxon>Syntrophobacteraceae</taxon>
        <taxon>Desulfacinum</taxon>
    </lineage>
</organism>
<protein>
    <submittedName>
        <fullName evidence="3">Repeat domain-containing protein</fullName>
    </submittedName>
</protein>
<accession>A0A1M5GCM0</accession>
<dbReference type="Gene3D" id="3.40.50.10610">
    <property type="entry name" value="ABC-type transport auxiliary lipoprotein component"/>
    <property type="match status" value="1"/>
</dbReference>
<keyword evidence="1" id="KW-0732">Signal</keyword>
<evidence type="ECO:0000256" key="1">
    <source>
        <dbReference type="ARBA" id="ARBA00022729"/>
    </source>
</evidence>
<dbReference type="EMBL" id="FQVB01000036">
    <property type="protein sequence ID" value="SHG01464.1"/>
    <property type="molecule type" value="Genomic_DNA"/>
</dbReference>
<evidence type="ECO:0000313" key="4">
    <source>
        <dbReference type="Proteomes" id="UP000184076"/>
    </source>
</evidence>
<dbReference type="STRING" id="1121391.SAMN02745206_03106"/>
<dbReference type="InterPro" id="IPR028994">
    <property type="entry name" value="Integrin_alpha_N"/>
</dbReference>
<feature type="compositionally biased region" description="Low complexity" evidence="2">
    <location>
        <begin position="166"/>
        <end position="182"/>
    </location>
</feature>